<feature type="transmembrane region" description="Helical" evidence="1">
    <location>
        <begin position="7"/>
        <end position="27"/>
    </location>
</feature>
<feature type="transmembrane region" description="Helical" evidence="1">
    <location>
        <begin position="123"/>
        <end position="144"/>
    </location>
</feature>
<keyword evidence="1" id="KW-0812">Transmembrane</keyword>
<keyword evidence="1" id="KW-1133">Transmembrane helix</keyword>
<gene>
    <name evidence="3" type="ORF">BKE38_19190</name>
</gene>
<dbReference type="Proteomes" id="UP000188879">
    <property type="component" value="Unassembled WGS sequence"/>
</dbReference>
<keyword evidence="4" id="KW-1185">Reference proteome</keyword>
<comment type="caution">
    <text evidence="3">The sequence shown here is derived from an EMBL/GenBank/DDBJ whole genome shotgun (WGS) entry which is preliminary data.</text>
</comment>
<evidence type="ECO:0000313" key="4">
    <source>
        <dbReference type="Proteomes" id="UP000188879"/>
    </source>
</evidence>
<dbReference type="EMBL" id="MLCO01000201">
    <property type="protein sequence ID" value="ONG50163.1"/>
    <property type="molecule type" value="Genomic_DNA"/>
</dbReference>
<reference evidence="3 4" key="1">
    <citation type="submission" date="2016-10" db="EMBL/GenBank/DDBJ databases">
        <title>Draft Genome sequence of Roseomonas sp. strain M3.</title>
        <authorList>
            <person name="Subhash Y."/>
            <person name="Lee S."/>
        </authorList>
    </citation>
    <scope>NUCLEOTIDE SEQUENCE [LARGE SCALE GENOMIC DNA]</scope>
    <source>
        <strain evidence="3 4">M3</strain>
    </source>
</reference>
<protein>
    <recommendedName>
        <fullName evidence="2">DUF1468 domain-containing protein</fullName>
    </recommendedName>
</protein>
<evidence type="ECO:0000256" key="1">
    <source>
        <dbReference type="SAM" id="Phobius"/>
    </source>
</evidence>
<feature type="domain" description="DUF1468" evidence="2">
    <location>
        <begin position="10"/>
        <end position="148"/>
    </location>
</feature>
<organism evidence="3 4">
    <name type="scientific">Teichococcus deserti</name>
    <dbReference type="NCBI Taxonomy" id="1817963"/>
    <lineage>
        <taxon>Bacteria</taxon>
        <taxon>Pseudomonadati</taxon>
        <taxon>Pseudomonadota</taxon>
        <taxon>Alphaproteobacteria</taxon>
        <taxon>Acetobacterales</taxon>
        <taxon>Roseomonadaceae</taxon>
        <taxon>Roseomonas</taxon>
    </lineage>
</organism>
<sequence>MLSRLALELIGALVVLGFGATVIWGALEHDIGWGDDGPQPGTLPFWLGVIAMLAAVAIAVQALRKSEALGAQIVLGRTAAKQTAAFLLPIAALVALTVPLGLYLAMGIYLFGMVMWHGHGLKAAIVTAVAAIVFNWVAFEYWFLLPLPKGPIEALLGLG</sequence>
<dbReference type="InterPro" id="IPR009936">
    <property type="entry name" value="DUF1468"/>
</dbReference>
<evidence type="ECO:0000259" key="2">
    <source>
        <dbReference type="Pfam" id="PF07331"/>
    </source>
</evidence>
<dbReference type="AlphaFoldDB" id="A0A1V2H0K8"/>
<proteinExistence type="predicted"/>
<evidence type="ECO:0000313" key="3">
    <source>
        <dbReference type="EMBL" id="ONG50163.1"/>
    </source>
</evidence>
<accession>A0A1V2H0K8</accession>
<feature type="transmembrane region" description="Helical" evidence="1">
    <location>
        <begin position="84"/>
        <end position="111"/>
    </location>
</feature>
<keyword evidence="1" id="KW-0472">Membrane</keyword>
<feature type="transmembrane region" description="Helical" evidence="1">
    <location>
        <begin position="43"/>
        <end position="63"/>
    </location>
</feature>
<name>A0A1V2H0K8_9PROT</name>
<dbReference type="Pfam" id="PF07331">
    <property type="entry name" value="TctB"/>
    <property type="match status" value="1"/>
</dbReference>